<keyword evidence="1" id="KW-0378">Hydrolase</keyword>
<dbReference type="CDD" id="cd00063">
    <property type="entry name" value="FN3"/>
    <property type="match status" value="1"/>
</dbReference>
<accession>A0ABV9Y7B5</accession>
<dbReference type="InterPro" id="IPR003961">
    <property type="entry name" value="FN3_dom"/>
</dbReference>
<dbReference type="SUPFAM" id="SSF63825">
    <property type="entry name" value="YWTD domain"/>
    <property type="match status" value="1"/>
</dbReference>
<dbReference type="InterPro" id="IPR036116">
    <property type="entry name" value="FN3_sf"/>
</dbReference>
<evidence type="ECO:0000313" key="6">
    <source>
        <dbReference type="Proteomes" id="UP001595833"/>
    </source>
</evidence>
<sequence length="607" mass="62494">MKLSAEVRGRAPVALLLVIALTAVGAALAGARGGPGLEFLQPGHWVLNHALGAVFHVDGATKQVDARVEVPGADQGALVVQGDSSGYVVGRGKYTEFDKSTLRVQGSTPAPDELPVALQGSGGPYLVYRERGVVVRLGDEPRTIPVGGRLGAPVVTPDGTVWLHRVDIGRLCQLPRGTDAPLCPVEVPAGEAGGLTVVGDEPLFVDTSRDVLHVVGDNGLGRSKAIGADLPDTARVAPGDADGRVPVLDPAGTLYLIDTADVVGDRPGARDVVVPLPPGGEYTGPESTGSTVAVLDRRGGALLTYDSAGTRRAVTPLPPETGAPRLVRGEDRRLYVEGGQGEHVLVVDPGGEVTGVPTTGVTTGTGSSTAAPPATTTAQDPGTSPPDREQPGDGQRDTPTQQDTRAGQDTQARVPAPPVVPAGPPGAPAGVTAAPGDGSVALTWGAAAENGAPVTAYHVSWNGGGVTVTGDARGATASGLANGTAYTFTVVAENRAGRGSPATAQATPKRPRTITVSRGPETTYNENCEAPQCAFFLIEMHGFEPNTRYEIIPFASRWGDFNPGTTRTTDAQGSLVVDDEFPFNGDGQQVWVVVDGQESPRYTWRNQ</sequence>
<keyword evidence="1" id="KW-0326">Glycosidase</keyword>
<feature type="domain" description="Fibronectin type-III" evidence="4">
    <location>
        <begin position="424"/>
        <end position="513"/>
    </location>
</feature>
<reference evidence="6" key="1">
    <citation type="journal article" date="2019" name="Int. J. Syst. Evol. Microbiol.">
        <title>The Global Catalogue of Microorganisms (GCM) 10K type strain sequencing project: providing services to taxonomists for standard genome sequencing and annotation.</title>
        <authorList>
            <consortium name="The Broad Institute Genomics Platform"/>
            <consortium name="The Broad Institute Genome Sequencing Center for Infectious Disease"/>
            <person name="Wu L."/>
            <person name="Ma J."/>
        </authorList>
    </citation>
    <scope>NUCLEOTIDE SEQUENCE [LARGE SCALE GENOMIC DNA]</scope>
    <source>
        <strain evidence="6">KCTC 12848</strain>
    </source>
</reference>
<evidence type="ECO:0000256" key="3">
    <source>
        <dbReference type="SAM" id="MobiDB-lite"/>
    </source>
</evidence>
<protein>
    <submittedName>
        <fullName evidence="5">Fibronectin type III domain-containing protein</fullName>
    </submittedName>
</protein>
<feature type="region of interest" description="Disordered" evidence="3">
    <location>
        <begin position="345"/>
        <end position="434"/>
    </location>
</feature>
<keyword evidence="2" id="KW-0119">Carbohydrate metabolism</keyword>
<evidence type="ECO:0000259" key="4">
    <source>
        <dbReference type="PROSITE" id="PS50853"/>
    </source>
</evidence>
<evidence type="ECO:0000256" key="2">
    <source>
        <dbReference type="ARBA" id="ARBA00023326"/>
    </source>
</evidence>
<gene>
    <name evidence="5" type="ORF">ACFPFM_33095</name>
</gene>
<feature type="compositionally biased region" description="Polar residues" evidence="3">
    <location>
        <begin position="397"/>
        <end position="411"/>
    </location>
</feature>
<organism evidence="5 6">
    <name type="scientific">Saccharothrix xinjiangensis</name>
    <dbReference type="NCBI Taxonomy" id="204798"/>
    <lineage>
        <taxon>Bacteria</taxon>
        <taxon>Bacillati</taxon>
        <taxon>Actinomycetota</taxon>
        <taxon>Actinomycetes</taxon>
        <taxon>Pseudonocardiales</taxon>
        <taxon>Pseudonocardiaceae</taxon>
        <taxon>Saccharothrix</taxon>
    </lineage>
</organism>
<keyword evidence="6" id="KW-1185">Reference proteome</keyword>
<dbReference type="RefSeq" id="WP_344038894.1">
    <property type="nucleotide sequence ID" value="NZ_BAAAKE010000013.1"/>
</dbReference>
<evidence type="ECO:0000256" key="1">
    <source>
        <dbReference type="ARBA" id="ARBA00023295"/>
    </source>
</evidence>
<dbReference type="EMBL" id="JBHSJB010000033">
    <property type="protein sequence ID" value="MFC5058575.1"/>
    <property type="molecule type" value="Genomic_DNA"/>
</dbReference>
<feature type="compositionally biased region" description="Pro residues" evidence="3">
    <location>
        <begin position="415"/>
        <end position="427"/>
    </location>
</feature>
<dbReference type="PROSITE" id="PS50853">
    <property type="entry name" value="FN3"/>
    <property type="match status" value="1"/>
</dbReference>
<proteinExistence type="predicted"/>
<dbReference type="Pfam" id="PF00041">
    <property type="entry name" value="fn3"/>
    <property type="match status" value="1"/>
</dbReference>
<name>A0ABV9Y7B5_9PSEU</name>
<dbReference type="SMART" id="SM00060">
    <property type="entry name" value="FN3"/>
    <property type="match status" value="1"/>
</dbReference>
<comment type="caution">
    <text evidence="5">The sequence shown here is derived from an EMBL/GenBank/DDBJ whole genome shotgun (WGS) entry which is preliminary data.</text>
</comment>
<dbReference type="Gene3D" id="2.60.40.10">
    <property type="entry name" value="Immunoglobulins"/>
    <property type="match status" value="1"/>
</dbReference>
<feature type="compositionally biased region" description="Low complexity" evidence="3">
    <location>
        <begin position="346"/>
        <end position="382"/>
    </location>
</feature>
<keyword evidence="2" id="KW-0624">Polysaccharide degradation</keyword>
<dbReference type="SUPFAM" id="SSF49265">
    <property type="entry name" value="Fibronectin type III"/>
    <property type="match status" value="1"/>
</dbReference>
<evidence type="ECO:0000313" key="5">
    <source>
        <dbReference type="EMBL" id="MFC5058575.1"/>
    </source>
</evidence>
<dbReference type="InterPro" id="IPR013783">
    <property type="entry name" value="Ig-like_fold"/>
</dbReference>
<dbReference type="Proteomes" id="UP001595833">
    <property type="component" value="Unassembled WGS sequence"/>
</dbReference>
<feature type="compositionally biased region" description="Basic and acidic residues" evidence="3">
    <location>
        <begin position="386"/>
        <end position="396"/>
    </location>
</feature>